<evidence type="ECO:0000313" key="4">
    <source>
        <dbReference type="Proteomes" id="UP000784294"/>
    </source>
</evidence>
<feature type="compositionally biased region" description="Polar residues" evidence="2">
    <location>
        <begin position="271"/>
        <end position="286"/>
    </location>
</feature>
<dbReference type="EMBL" id="CAAALY010018186">
    <property type="protein sequence ID" value="VEL13570.1"/>
    <property type="molecule type" value="Genomic_DNA"/>
</dbReference>
<keyword evidence="4" id="KW-1185">Reference proteome</keyword>
<dbReference type="AlphaFoldDB" id="A0A3S5BQF5"/>
<reference evidence="3" key="1">
    <citation type="submission" date="2018-11" db="EMBL/GenBank/DDBJ databases">
        <authorList>
            <consortium name="Pathogen Informatics"/>
        </authorList>
    </citation>
    <scope>NUCLEOTIDE SEQUENCE</scope>
</reference>
<dbReference type="InterPro" id="IPR015943">
    <property type="entry name" value="WD40/YVTN_repeat-like_dom_sf"/>
</dbReference>
<dbReference type="SMART" id="SM00320">
    <property type="entry name" value="WD40"/>
    <property type="match status" value="1"/>
</dbReference>
<organism evidence="3 4">
    <name type="scientific">Protopolystoma xenopodis</name>
    <dbReference type="NCBI Taxonomy" id="117903"/>
    <lineage>
        <taxon>Eukaryota</taxon>
        <taxon>Metazoa</taxon>
        <taxon>Spiralia</taxon>
        <taxon>Lophotrochozoa</taxon>
        <taxon>Platyhelminthes</taxon>
        <taxon>Monogenea</taxon>
        <taxon>Polyopisthocotylea</taxon>
        <taxon>Polystomatidea</taxon>
        <taxon>Polystomatidae</taxon>
        <taxon>Protopolystoma</taxon>
    </lineage>
</organism>
<sequence>MDYNEILISSNFDAFQIHQLFHYAPFAPFSGICSPVFYCSKIKVWNLKAALDPRSKPSQLCICTLQQHTGRVFRLQFDDFQIVSSSHDDNILIWDFVRPTTSQEERDDGFDDGLSMQPGPVCSSTLQAAATLPPAQQQVQQQQLSFAVTSSGVIIRPACDCASNQPSPSSGGHAPPPPPSSPSPPLVGGLHSDSLSPLQPQPPLIGCLHSASLSSPASQAAAIAHIPVHSHSHVHAHSNAPHLPQHQQQHRHHQQHNHQHQGSLPIPPQPQAQHMANQMASRQSSPGLHVLLRHLSDQQKAD</sequence>
<comment type="caution">
    <text evidence="3">The sequence shown here is derived from an EMBL/GenBank/DDBJ whole genome shotgun (WGS) entry which is preliminary data.</text>
</comment>
<dbReference type="InterPro" id="IPR001680">
    <property type="entry name" value="WD40_rpt"/>
</dbReference>
<dbReference type="SUPFAM" id="SSF50978">
    <property type="entry name" value="WD40 repeat-like"/>
    <property type="match status" value="1"/>
</dbReference>
<dbReference type="PANTHER" id="PTHR14604:SF4">
    <property type="entry name" value="F-BOX DOMAIN-CONTAINING PROTEIN"/>
    <property type="match status" value="1"/>
</dbReference>
<evidence type="ECO:0000256" key="1">
    <source>
        <dbReference type="PROSITE-ProRule" id="PRU00221"/>
    </source>
</evidence>
<feature type="region of interest" description="Disordered" evidence="2">
    <location>
        <begin position="159"/>
        <end position="203"/>
    </location>
</feature>
<feature type="compositionally biased region" description="Pro residues" evidence="2">
    <location>
        <begin position="174"/>
        <end position="185"/>
    </location>
</feature>
<dbReference type="Gene3D" id="2.130.10.10">
    <property type="entry name" value="YVTN repeat-like/Quinoprotein amine dehydrogenase"/>
    <property type="match status" value="1"/>
</dbReference>
<gene>
    <name evidence="3" type="ORF">PXEA_LOCUS7010</name>
</gene>
<accession>A0A3S5BQF5</accession>
<keyword evidence="1" id="KW-0853">WD repeat</keyword>
<evidence type="ECO:0000313" key="3">
    <source>
        <dbReference type="EMBL" id="VEL13570.1"/>
    </source>
</evidence>
<feature type="compositionally biased region" description="Low complexity" evidence="2">
    <location>
        <begin position="237"/>
        <end position="247"/>
    </location>
</feature>
<dbReference type="PANTHER" id="PTHR14604">
    <property type="entry name" value="WD40 REPEAT PF20"/>
    <property type="match status" value="1"/>
</dbReference>
<feature type="repeat" description="WD" evidence="1">
    <location>
        <begin position="65"/>
        <end position="104"/>
    </location>
</feature>
<dbReference type="InterPro" id="IPR050995">
    <property type="entry name" value="WD-F-box_domain-protein"/>
</dbReference>
<proteinExistence type="predicted"/>
<dbReference type="PROSITE" id="PS50082">
    <property type="entry name" value="WD_REPEATS_2"/>
    <property type="match status" value="1"/>
</dbReference>
<dbReference type="OrthoDB" id="19711at2759"/>
<feature type="region of interest" description="Disordered" evidence="2">
    <location>
        <begin position="230"/>
        <end position="286"/>
    </location>
</feature>
<name>A0A3S5BQF5_9PLAT</name>
<feature type="compositionally biased region" description="Basic residues" evidence="2">
    <location>
        <begin position="248"/>
        <end position="259"/>
    </location>
</feature>
<evidence type="ECO:0000256" key="2">
    <source>
        <dbReference type="SAM" id="MobiDB-lite"/>
    </source>
</evidence>
<dbReference type="InterPro" id="IPR036322">
    <property type="entry name" value="WD40_repeat_dom_sf"/>
</dbReference>
<protein>
    <submittedName>
        <fullName evidence="3">Uncharacterized protein</fullName>
    </submittedName>
</protein>
<dbReference type="Proteomes" id="UP000784294">
    <property type="component" value="Unassembled WGS sequence"/>
</dbReference>